<reference evidence="3 4" key="1">
    <citation type="submission" date="2020-02" db="EMBL/GenBank/DDBJ databases">
        <title>Whole-genome analyses of novel actinobacteria.</title>
        <authorList>
            <person name="Sahin N."/>
        </authorList>
    </citation>
    <scope>NUCLEOTIDE SEQUENCE [LARGE SCALE GENOMIC DNA]</scope>
    <source>
        <strain evidence="3 4">A7024</strain>
    </source>
</reference>
<feature type="chain" id="PRO_5026112278" description="Lipoprotein" evidence="2">
    <location>
        <begin position="27"/>
        <end position="254"/>
    </location>
</feature>
<proteinExistence type="predicted"/>
<feature type="compositionally biased region" description="Gly residues" evidence="1">
    <location>
        <begin position="31"/>
        <end position="40"/>
    </location>
</feature>
<evidence type="ECO:0008006" key="5">
    <source>
        <dbReference type="Google" id="ProtNLM"/>
    </source>
</evidence>
<organism evidence="3 4">
    <name type="scientific">Streptomyces coryli</name>
    <dbReference type="NCBI Taxonomy" id="1128680"/>
    <lineage>
        <taxon>Bacteria</taxon>
        <taxon>Bacillati</taxon>
        <taxon>Actinomycetota</taxon>
        <taxon>Actinomycetes</taxon>
        <taxon>Kitasatosporales</taxon>
        <taxon>Streptomycetaceae</taxon>
        <taxon>Streptomyces</taxon>
    </lineage>
</organism>
<keyword evidence="2" id="KW-0732">Signal</keyword>
<evidence type="ECO:0000313" key="3">
    <source>
        <dbReference type="EMBL" id="NGN68782.1"/>
    </source>
</evidence>
<name>A0A6G4U9V1_9ACTN</name>
<dbReference type="Proteomes" id="UP000481583">
    <property type="component" value="Unassembled WGS sequence"/>
</dbReference>
<evidence type="ECO:0000256" key="2">
    <source>
        <dbReference type="SAM" id="SignalP"/>
    </source>
</evidence>
<sequence length="254" mass="26793">MPKFPLAPRSGSVLAAAAACVVGLSACTGESAGGDAGQRGNGLFQGPEASRSNEAAEPSRSAADTTACGGEPTGNGTPTQKPSRPSDPSDRFSGVLGVSFDDWESKDKAEQAVLDAAAEAERHTYRLAGEYQEEETGGYPYRRLFAKYYDKGSQAYTCRKAYAEKFYAGPLRLDGTARFYDPHATVAADGTHATVRYCADLSVFQASKGGKRYALAEPGTFTRHSTELRKVGGGAWKTVKERAEPGGCGKDGLP</sequence>
<comment type="caution">
    <text evidence="3">The sequence shown here is derived from an EMBL/GenBank/DDBJ whole genome shotgun (WGS) entry which is preliminary data.</text>
</comment>
<dbReference type="AlphaFoldDB" id="A0A6G4U9V1"/>
<accession>A0A6G4U9V1</accession>
<dbReference type="PROSITE" id="PS51257">
    <property type="entry name" value="PROKAR_LIPOPROTEIN"/>
    <property type="match status" value="1"/>
</dbReference>
<dbReference type="EMBL" id="JAAKZV010000231">
    <property type="protein sequence ID" value="NGN68782.1"/>
    <property type="molecule type" value="Genomic_DNA"/>
</dbReference>
<gene>
    <name evidence="3" type="ORF">G5C51_33435</name>
</gene>
<feature type="signal peptide" evidence="2">
    <location>
        <begin position="1"/>
        <end position="26"/>
    </location>
</feature>
<protein>
    <recommendedName>
        <fullName evidence="5">Lipoprotein</fullName>
    </recommendedName>
</protein>
<keyword evidence="4" id="KW-1185">Reference proteome</keyword>
<dbReference type="RefSeq" id="WP_165243054.1">
    <property type="nucleotide sequence ID" value="NZ_JAAKZV010000231.1"/>
</dbReference>
<evidence type="ECO:0000256" key="1">
    <source>
        <dbReference type="SAM" id="MobiDB-lite"/>
    </source>
</evidence>
<feature type="region of interest" description="Disordered" evidence="1">
    <location>
        <begin position="30"/>
        <end position="95"/>
    </location>
</feature>
<evidence type="ECO:0000313" key="4">
    <source>
        <dbReference type="Proteomes" id="UP000481583"/>
    </source>
</evidence>